<keyword evidence="2" id="KW-0472">Membrane</keyword>
<feature type="region of interest" description="Disordered" evidence="1">
    <location>
        <begin position="229"/>
        <end position="268"/>
    </location>
</feature>
<evidence type="ECO:0000313" key="3">
    <source>
        <dbReference type="EMBL" id="EFF41349.1"/>
    </source>
</evidence>
<dbReference type="OrthoDB" id="397473at2"/>
<dbReference type="RefSeq" id="WP_005683990.1">
    <property type="nucleotide sequence ID" value="NZ_ADNC01000027.1"/>
</dbReference>
<reference evidence="3 4" key="1">
    <citation type="submission" date="2010-03" db="EMBL/GenBank/DDBJ databases">
        <authorList>
            <person name="Glass J.I."/>
            <person name="Benders G.A."/>
            <person name="Durkin A.S."/>
            <person name="Farmerie W.G."/>
            <person name="Hlavinka K."/>
            <person name="Hostetler J."/>
            <person name="Jackson J."/>
            <person name="May M.A."/>
            <person name="Miller R.H."/>
            <person name="Paralanov V."/>
            <person name="Radune D."/>
            <person name="Szczypinski B."/>
            <person name="Brown D.R."/>
        </authorList>
    </citation>
    <scope>NUCLEOTIDE SEQUENCE [LARGE SCALE GENOMIC DNA]</scope>
    <source>
        <strain evidence="3 4">A21JP2</strain>
    </source>
</reference>
<keyword evidence="2" id="KW-1133">Transmembrane helix</keyword>
<gene>
    <name evidence="3" type="ORF">MALL_0362</name>
</gene>
<dbReference type="EMBL" id="ADNC01000027">
    <property type="protein sequence ID" value="EFF41349.1"/>
    <property type="molecule type" value="Genomic_DNA"/>
</dbReference>
<protein>
    <recommendedName>
        <fullName evidence="5">Rho termination factor N-terminal domain-containing protein</fullName>
    </recommendedName>
</protein>
<comment type="caution">
    <text evidence="3">The sequence shown here is derived from an EMBL/GenBank/DDBJ whole genome shotgun (WGS) entry which is preliminary data.</text>
</comment>
<evidence type="ECO:0000256" key="2">
    <source>
        <dbReference type="SAM" id="Phobius"/>
    </source>
</evidence>
<feature type="transmembrane region" description="Helical" evidence="2">
    <location>
        <begin position="27"/>
        <end position="52"/>
    </location>
</feature>
<name>D4XWR6_9BACT</name>
<feature type="compositionally biased region" description="Low complexity" evidence="1">
    <location>
        <begin position="229"/>
        <end position="243"/>
    </location>
</feature>
<evidence type="ECO:0000313" key="4">
    <source>
        <dbReference type="Proteomes" id="UP000004757"/>
    </source>
</evidence>
<feature type="transmembrane region" description="Helical" evidence="2">
    <location>
        <begin position="123"/>
        <end position="146"/>
    </location>
</feature>
<evidence type="ECO:0000256" key="1">
    <source>
        <dbReference type="SAM" id="MobiDB-lite"/>
    </source>
</evidence>
<organism evidence="3 4">
    <name type="scientific">Mycoplasmopsis alligatoris A21JP2</name>
    <dbReference type="NCBI Taxonomy" id="747682"/>
    <lineage>
        <taxon>Bacteria</taxon>
        <taxon>Bacillati</taxon>
        <taxon>Mycoplasmatota</taxon>
        <taxon>Mycoplasmoidales</taxon>
        <taxon>Metamycoplasmataceae</taxon>
        <taxon>Mycoplasmopsis</taxon>
    </lineage>
</organism>
<sequence>MLKKQDYLSFKTKEELFNKHEKDTFRIWLFGFLISTIVLLALAIASLIVVILSKDEIIESFLVNVKNQFPKEPFERQNQIAMSAYASGPLLLSILPAVGIIIAIVLLSWGLKQSYEKKSFHLLSPWPTTIVCAIVIINVIFLVTLISRPEQRIDLSSASTILNLVYSVLSILVWVIFGREASYIRRVFITYVRKEQQAKFFESFTKMQKDAASGNNDFLNIFGSFKQNENSNNSQTSTSTEENATVVEEKEKSEKTQSATNPKLAKHNFTKNEEEQFKKLLSLPNESLFNIANRLNIYGYEDMEKDDLIIQIIKVTRTTK</sequence>
<dbReference type="AlphaFoldDB" id="D4XWR6"/>
<feature type="transmembrane region" description="Helical" evidence="2">
    <location>
        <begin position="90"/>
        <end position="111"/>
    </location>
</feature>
<proteinExistence type="predicted"/>
<keyword evidence="4" id="KW-1185">Reference proteome</keyword>
<dbReference type="STRING" id="747682.MALL_0362"/>
<dbReference type="Proteomes" id="UP000004757">
    <property type="component" value="Unassembled WGS sequence"/>
</dbReference>
<keyword evidence="2" id="KW-0812">Transmembrane</keyword>
<feature type="transmembrane region" description="Helical" evidence="2">
    <location>
        <begin position="158"/>
        <end position="177"/>
    </location>
</feature>
<accession>D4XWR6</accession>
<dbReference type="eggNOG" id="ENOG5031YQD">
    <property type="taxonomic scope" value="Bacteria"/>
</dbReference>
<evidence type="ECO:0008006" key="5">
    <source>
        <dbReference type="Google" id="ProtNLM"/>
    </source>
</evidence>